<dbReference type="InterPro" id="IPR057283">
    <property type="entry name" value="RGF3_WH"/>
</dbReference>
<dbReference type="GO" id="GO:0005085">
    <property type="term" value="F:guanyl-nucleotide exchange factor activity"/>
    <property type="evidence" value="ECO:0007669"/>
    <property type="project" value="UniProtKB-KW"/>
</dbReference>
<dbReference type="SMART" id="SM00036">
    <property type="entry name" value="CNH"/>
    <property type="match status" value="1"/>
</dbReference>
<evidence type="ECO:0000256" key="2">
    <source>
        <dbReference type="ARBA" id="ARBA00022658"/>
    </source>
</evidence>
<feature type="compositionally biased region" description="Low complexity" evidence="3">
    <location>
        <begin position="11"/>
        <end position="45"/>
    </location>
</feature>
<dbReference type="Pfam" id="PF15405">
    <property type="entry name" value="PH_5"/>
    <property type="match status" value="1"/>
</dbReference>
<evidence type="ECO:0000256" key="1">
    <source>
        <dbReference type="ARBA" id="ARBA00022553"/>
    </source>
</evidence>
<dbReference type="GeneID" id="30017458"/>
<dbReference type="Gene3D" id="2.30.29.30">
    <property type="entry name" value="Pleckstrin-homology domain (PH domain)/Phosphotyrosine-binding domain (PTB)"/>
    <property type="match status" value="1"/>
</dbReference>
<keyword evidence="2" id="KW-0344">Guanine-nucleotide releasing factor</keyword>
<dbReference type="InterPro" id="IPR041675">
    <property type="entry name" value="PH_5"/>
</dbReference>
<dbReference type="EMBL" id="AZHB01000002">
    <property type="protein sequence ID" value="OAA72093.1"/>
    <property type="molecule type" value="Genomic_DNA"/>
</dbReference>
<dbReference type="SUPFAM" id="SSF48065">
    <property type="entry name" value="DBL homology domain (DH-domain)"/>
    <property type="match status" value="1"/>
</dbReference>
<feature type="compositionally biased region" description="Polar residues" evidence="3">
    <location>
        <begin position="307"/>
        <end position="317"/>
    </location>
</feature>
<dbReference type="InterPro" id="IPR052233">
    <property type="entry name" value="Rho-type_GEFs"/>
</dbReference>
<dbReference type="SUPFAM" id="SSF50729">
    <property type="entry name" value="PH domain-like"/>
    <property type="match status" value="1"/>
</dbReference>
<feature type="domain" description="DH" evidence="4">
    <location>
        <begin position="885"/>
        <end position="1077"/>
    </location>
</feature>
<dbReference type="CDD" id="cd00160">
    <property type="entry name" value="RhoGEF"/>
    <property type="match status" value="1"/>
</dbReference>
<feature type="region of interest" description="Disordered" evidence="3">
    <location>
        <begin position="1"/>
        <end position="66"/>
    </location>
</feature>
<feature type="compositionally biased region" description="Polar residues" evidence="3">
    <location>
        <begin position="1218"/>
        <end position="1233"/>
    </location>
</feature>
<feature type="compositionally biased region" description="Low complexity" evidence="3">
    <location>
        <begin position="239"/>
        <end position="257"/>
    </location>
</feature>
<keyword evidence="1" id="KW-0597">Phosphoprotein</keyword>
<feature type="region of interest" description="Disordered" evidence="3">
    <location>
        <begin position="191"/>
        <end position="280"/>
    </location>
</feature>
<sequence>MSFRGDDQRRYGSVPPVQYPVSVPYSAQQQQHQLPQQHQQQQQQQDLGRRPSFNTGDDRNTSAYYSHHAAAAAIERNGPNFAHAAAPAGADELFLTSPSTTASSATSPLAGFQHRFQDAVPQSHAAPASSYNPQTFVANDGTAGSGAFSRSQSTNSGSYYSHAATSTAAVYGGTSPPTSYTPQSYNPAAYAAQAANSPQRQPTYHGYSNYDNNPSTYGQSPAATYSPSFSQATQSPGFSSGYQYSTQTSTASYTSSQIPTPTYDPSHYSSSYQYPTNGADHQDTQYAATAAPYPTASQIPVGPAYASNDQSLYNSQPVRPGSQSSQGGAGSYVQPLGSPGLRRHPTNAPLPSRPGESTWNSTAPADRNSGEQRITTDSILQEIENTFGESTISGRSRPAPIDGRTAEDQARMFRQFNSNPTTPGLPDERRSSNQSYSNDLDDDEAAAGAIALQQANSSMNEPHYSSGFAYADMPAMPDEHNLPSHPEEQDYSSDESDFANVDLAGLSGGYAGNLPYGNIDAPLPPRSSSSQRPLPTPSYFGNLGMGGLQLPTRRSFDSGPDRVSLHSHQSGGESPMQEEYQDLFYHPGLTNRPLPPPPGSDSSSLLSAQNSLRQPQRPHSHSLGTDGHSLRPDGPESYYTGSNQLLQPERSISLSSHSNVPSVPQPIRSKTDAAEDRRRQGHHRHASSFGAPGPADYGAAAPLIGTFDGITLPTGRKKKFIPAKLGPADFLRCAEPWALSNIESWMREMASGEADLKTKTVEDGLTALFTFKVPTMNVADAEVLSSSILATMLQAGVLLPEEEWVKFGDGQISGVLWQLTGTGCYAPKLHEYNTPGRCYSMHCTRTVKKADLDVFGEGSKPSDDWHVFWGLSKEDLESRPKKEVERQNILHEIVTGEENYIKQLDIFRTVWRDDLRAQQPTILGPGRGDKFLAIVFGKIDSVLEINKDYLFAQLIYRQRDQGPWVSGYSDIFREWIRKAKKVYVEYASGYPFAGFNVIKEASRNLLFRKFLEDKQKHKLSLKQDWRHFLISPVTRLQRYTLLLETVERKMIGDSEEKSNLQKAILEIKAVTHECDAKVAETEERVKMMELKRMLVLRPSFQSELNLDHLGRALITSGELQRLSSKGMRWVDTHALLFDHYFILAKVVQGKDGKTEKRYDVSREPIPMPLLLLESNNDEPIIKQKGITAPLGRTAPAGAAGQQLSKVTSNGSGRPGLEHTSTGSSGTIMTQAQSNDNAENKVLYPFKVKHLGHEVYTLYASSLESRTMWCSKIIEAKTLHAKALFSANAEPFRLRVLADASFHYDTTSPHARSLCVPVKGTPLDRAIQDLESVLGSAQGVAAVCRAQVNCAAGFSAFGKALIAIGTDYGVFISDPSNPRGWQRTVKVSKVTQLAVLEDFNVCLVITDKTLMSYPLDVVAPVSDFAAPPISDSARRAPHKIAKDVTYFTTARMKDRTLIFYKRKEGLHTSFKVVEPLFHKATEKRSRVFGGRKSAAGSTDTFRDFDGFAFPVECYSLSIFQTYIAVATSKGFEMLTLDRKHPMSVPDLKKPEIANIASRIGTQRPLGMFRLNENEFILTYEECAVYVDKHGDVSRTLIMEYTGKQKKARGATMYGQYLLLFNEEYVEVRNAENGRLRQIIAGRDVRVIDSGIRGPTGDNAAQSQQLHGHNGQLATAGDTSKGTVKIAMAHPELPGRQIILEMLLNDGHSES</sequence>
<dbReference type="InterPro" id="IPR035899">
    <property type="entry name" value="DBL_dom_sf"/>
</dbReference>
<accession>A0A168D2N1</accession>
<feature type="region of interest" description="Disordered" evidence="3">
    <location>
        <begin position="1191"/>
        <end position="1233"/>
    </location>
</feature>
<dbReference type="SMART" id="SM00233">
    <property type="entry name" value="PH"/>
    <property type="match status" value="1"/>
</dbReference>
<feature type="region of interest" description="Disordered" evidence="3">
    <location>
        <begin position="517"/>
        <end position="695"/>
    </location>
</feature>
<dbReference type="Pfam" id="PF23582">
    <property type="entry name" value="WHD_RGF3"/>
    <property type="match status" value="1"/>
</dbReference>
<dbReference type="InterPro" id="IPR001849">
    <property type="entry name" value="PH_domain"/>
</dbReference>
<feature type="compositionally biased region" description="Polar residues" evidence="3">
    <location>
        <begin position="209"/>
        <end position="238"/>
    </location>
</feature>
<dbReference type="InterPro" id="IPR000219">
    <property type="entry name" value="DH_dom"/>
</dbReference>
<feature type="compositionally biased region" description="Polar residues" evidence="3">
    <location>
        <begin position="267"/>
        <end position="276"/>
    </location>
</feature>
<dbReference type="Gene3D" id="1.20.900.10">
    <property type="entry name" value="Dbl homology (DH) domain"/>
    <property type="match status" value="1"/>
</dbReference>
<dbReference type="InterPro" id="IPR001180">
    <property type="entry name" value="CNH_dom"/>
</dbReference>
<dbReference type="PANTHER" id="PTHR46572">
    <property type="entry name" value="RHO1 GDP-GTP EXCHANGE PROTEIN 1-RELATED"/>
    <property type="match status" value="1"/>
</dbReference>
<dbReference type="OrthoDB" id="660555at2759"/>
<proteinExistence type="predicted"/>
<feature type="compositionally biased region" description="Basic and acidic residues" evidence="3">
    <location>
        <begin position="669"/>
        <end position="678"/>
    </location>
</feature>
<dbReference type="RefSeq" id="XP_018707539.1">
    <property type="nucleotide sequence ID" value="XM_018844773.1"/>
</dbReference>
<feature type="compositionally biased region" description="Basic and acidic residues" evidence="3">
    <location>
        <begin position="1"/>
        <end position="10"/>
    </location>
</feature>
<feature type="compositionally biased region" description="Polar residues" evidence="3">
    <location>
        <begin position="639"/>
        <end position="662"/>
    </location>
</feature>
<feature type="compositionally biased region" description="Basic and acidic residues" evidence="3">
    <location>
        <begin position="554"/>
        <end position="564"/>
    </location>
</feature>
<dbReference type="Pfam" id="PF00621">
    <property type="entry name" value="RhoGEF"/>
    <property type="match status" value="1"/>
</dbReference>
<organism evidence="6 7">
    <name type="scientific">Cordyceps fumosorosea (strain ARSEF 2679)</name>
    <name type="common">Isaria fumosorosea</name>
    <dbReference type="NCBI Taxonomy" id="1081104"/>
    <lineage>
        <taxon>Eukaryota</taxon>
        <taxon>Fungi</taxon>
        <taxon>Dikarya</taxon>
        <taxon>Ascomycota</taxon>
        <taxon>Pezizomycotina</taxon>
        <taxon>Sordariomycetes</taxon>
        <taxon>Hypocreomycetidae</taxon>
        <taxon>Hypocreales</taxon>
        <taxon>Cordycipitaceae</taxon>
        <taxon>Cordyceps</taxon>
    </lineage>
</organism>
<dbReference type="InterPro" id="IPR011993">
    <property type="entry name" value="PH-like_dom_sf"/>
</dbReference>
<evidence type="ECO:0000259" key="5">
    <source>
        <dbReference type="PROSITE" id="PS50219"/>
    </source>
</evidence>
<feature type="region of interest" description="Disordered" evidence="3">
    <location>
        <begin position="300"/>
        <end position="372"/>
    </location>
</feature>
<dbReference type="STRING" id="1081104.A0A168D2N1"/>
<dbReference type="Pfam" id="PF00780">
    <property type="entry name" value="CNH"/>
    <property type="match status" value="1"/>
</dbReference>
<dbReference type="Proteomes" id="UP000076744">
    <property type="component" value="Unassembled WGS sequence"/>
</dbReference>
<reference evidence="6 7" key="1">
    <citation type="journal article" date="2016" name="Genome Biol. Evol.">
        <title>Divergent and convergent evolution of fungal pathogenicity.</title>
        <authorList>
            <person name="Shang Y."/>
            <person name="Xiao G."/>
            <person name="Zheng P."/>
            <person name="Cen K."/>
            <person name="Zhan S."/>
            <person name="Wang C."/>
        </authorList>
    </citation>
    <scope>NUCLEOTIDE SEQUENCE [LARGE SCALE GENOMIC DNA]</scope>
    <source>
        <strain evidence="6 7">ARSEF 2679</strain>
    </source>
</reference>
<keyword evidence="7" id="KW-1185">Reference proteome</keyword>
<feature type="domain" description="CNH" evidence="5">
    <location>
        <begin position="1344"/>
        <end position="1653"/>
    </location>
</feature>
<evidence type="ECO:0000313" key="7">
    <source>
        <dbReference type="Proteomes" id="UP000076744"/>
    </source>
</evidence>
<feature type="region of interest" description="Disordered" evidence="3">
    <location>
        <begin position="456"/>
        <end position="495"/>
    </location>
</feature>
<dbReference type="PROSITE" id="PS50219">
    <property type="entry name" value="CNH"/>
    <property type="match status" value="1"/>
</dbReference>
<evidence type="ECO:0000313" key="6">
    <source>
        <dbReference type="EMBL" id="OAA72093.1"/>
    </source>
</evidence>
<evidence type="ECO:0000256" key="3">
    <source>
        <dbReference type="SAM" id="MobiDB-lite"/>
    </source>
</evidence>
<protein>
    <submittedName>
        <fullName evidence="6">Rho guanyl nucleotide exchange factor</fullName>
    </submittedName>
</protein>
<gene>
    <name evidence="6" type="ORF">ISF_01166</name>
</gene>
<feature type="compositionally biased region" description="Polar residues" evidence="3">
    <location>
        <begin position="1201"/>
        <end position="1211"/>
    </location>
</feature>
<comment type="caution">
    <text evidence="6">The sequence shown here is derived from an EMBL/GenBank/DDBJ whole genome shotgun (WGS) entry which is preliminary data.</text>
</comment>
<dbReference type="SMART" id="SM00325">
    <property type="entry name" value="RhoGEF"/>
    <property type="match status" value="1"/>
</dbReference>
<feature type="region of interest" description="Disordered" evidence="3">
    <location>
        <begin position="416"/>
        <end position="440"/>
    </location>
</feature>
<dbReference type="PANTHER" id="PTHR46572:SF1">
    <property type="entry name" value="RHO1 GUANINE NUCLEOTIDE EXCHANGE FACTOR TUS1"/>
    <property type="match status" value="1"/>
</dbReference>
<dbReference type="PROSITE" id="PS50010">
    <property type="entry name" value="DH_2"/>
    <property type="match status" value="1"/>
</dbReference>
<name>A0A168D2N1_CORFA</name>
<evidence type="ECO:0000259" key="4">
    <source>
        <dbReference type="PROSITE" id="PS50010"/>
    </source>
</evidence>
<feature type="compositionally biased region" description="Basic and acidic residues" evidence="3">
    <location>
        <begin position="477"/>
        <end position="488"/>
    </location>
</feature>